<accession>A0AAN7BMK8</accession>
<sequence length="221" mass="23795">MATPLNLSRLVLRRITSTSSRTTKIPTTSSLLLRPFSTSPKIQTPKKPIADITPRNQPPPRPSDPATAPTQPPTTDLDSLDILSNTPIPSTSVDICHSDGFTLNSGITISSGAGALLISGEAFEWRPNQYLNKKGQFEIPEEAFGVLSVVWPRPDLLILGLGTEIRPIGPKTREIISKLGIRIEVCDTRNAASQYNLLATERGVDNVAAALIPLGWKGSPV</sequence>
<feature type="compositionally biased region" description="Low complexity" evidence="1">
    <location>
        <begin position="18"/>
        <end position="30"/>
    </location>
</feature>
<dbReference type="AlphaFoldDB" id="A0AAN7BMK8"/>
<feature type="region of interest" description="Disordered" evidence="1">
    <location>
        <begin position="18"/>
        <end position="83"/>
    </location>
</feature>
<dbReference type="EMBL" id="MU865354">
    <property type="protein sequence ID" value="KAK4226089.1"/>
    <property type="molecule type" value="Genomic_DNA"/>
</dbReference>
<dbReference type="SUPFAM" id="SSF64076">
    <property type="entry name" value="MTH938-like"/>
    <property type="match status" value="1"/>
</dbReference>
<dbReference type="InterPro" id="IPR007523">
    <property type="entry name" value="NDUFAF3/AAMDC"/>
</dbReference>
<reference evidence="2" key="1">
    <citation type="journal article" date="2023" name="Mol. Phylogenet. Evol.">
        <title>Genome-scale phylogeny and comparative genomics of the fungal order Sordariales.</title>
        <authorList>
            <person name="Hensen N."/>
            <person name="Bonometti L."/>
            <person name="Westerberg I."/>
            <person name="Brannstrom I.O."/>
            <person name="Guillou S."/>
            <person name="Cros-Aarteil S."/>
            <person name="Calhoun S."/>
            <person name="Haridas S."/>
            <person name="Kuo A."/>
            <person name="Mondo S."/>
            <person name="Pangilinan J."/>
            <person name="Riley R."/>
            <person name="LaButti K."/>
            <person name="Andreopoulos B."/>
            <person name="Lipzen A."/>
            <person name="Chen C."/>
            <person name="Yan M."/>
            <person name="Daum C."/>
            <person name="Ng V."/>
            <person name="Clum A."/>
            <person name="Steindorff A."/>
            <person name="Ohm R.A."/>
            <person name="Martin F."/>
            <person name="Silar P."/>
            <person name="Natvig D.O."/>
            <person name="Lalanne C."/>
            <person name="Gautier V."/>
            <person name="Ament-Velasquez S.L."/>
            <person name="Kruys A."/>
            <person name="Hutchinson M.I."/>
            <person name="Powell A.J."/>
            <person name="Barry K."/>
            <person name="Miller A.N."/>
            <person name="Grigoriev I.V."/>
            <person name="Debuchy R."/>
            <person name="Gladieux P."/>
            <person name="Hiltunen Thoren M."/>
            <person name="Johannesson H."/>
        </authorList>
    </citation>
    <scope>NUCLEOTIDE SEQUENCE</scope>
    <source>
        <strain evidence="2">CBS 990.96</strain>
    </source>
</reference>
<organism evidence="2 3">
    <name type="scientific">Podospora fimiseda</name>
    <dbReference type="NCBI Taxonomy" id="252190"/>
    <lineage>
        <taxon>Eukaryota</taxon>
        <taxon>Fungi</taxon>
        <taxon>Dikarya</taxon>
        <taxon>Ascomycota</taxon>
        <taxon>Pezizomycotina</taxon>
        <taxon>Sordariomycetes</taxon>
        <taxon>Sordariomycetidae</taxon>
        <taxon>Sordariales</taxon>
        <taxon>Podosporaceae</taxon>
        <taxon>Podospora</taxon>
    </lineage>
</organism>
<protein>
    <submittedName>
        <fullName evidence="2">NADH dehydrogenase 1 alpha subcomplex assembly factor 3</fullName>
    </submittedName>
</protein>
<keyword evidence="3" id="KW-1185">Reference proteome</keyword>
<dbReference type="Gene3D" id="3.40.1230.10">
    <property type="entry name" value="MTH938-like"/>
    <property type="match status" value="1"/>
</dbReference>
<dbReference type="Pfam" id="PF04430">
    <property type="entry name" value="DUF498"/>
    <property type="match status" value="1"/>
</dbReference>
<gene>
    <name evidence="2" type="ORF">QBC38DRAFT_481489</name>
</gene>
<dbReference type="PANTHER" id="PTHR21192:SF2">
    <property type="entry name" value="NADH DEHYDROGENASE [UBIQUINONE] 1 ALPHA SUBCOMPLEX ASSEMBLY FACTOR 3"/>
    <property type="match status" value="1"/>
</dbReference>
<name>A0AAN7BMK8_9PEZI</name>
<dbReference type="GO" id="GO:0005743">
    <property type="term" value="C:mitochondrial inner membrane"/>
    <property type="evidence" value="ECO:0007669"/>
    <property type="project" value="TreeGrafter"/>
</dbReference>
<evidence type="ECO:0000313" key="3">
    <source>
        <dbReference type="Proteomes" id="UP001301958"/>
    </source>
</evidence>
<dbReference type="Proteomes" id="UP001301958">
    <property type="component" value="Unassembled WGS sequence"/>
</dbReference>
<proteinExistence type="predicted"/>
<dbReference type="InterPro" id="IPR036748">
    <property type="entry name" value="MTH938-like_sf"/>
</dbReference>
<dbReference type="GO" id="GO:0032981">
    <property type="term" value="P:mitochondrial respiratory chain complex I assembly"/>
    <property type="evidence" value="ECO:0007669"/>
    <property type="project" value="TreeGrafter"/>
</dbReference>
<reference evidence="2" key="2">
    <citation type="submission" date="2023-05" db="EMBL/GenBank/DDBJ databases">
        <authorList>
            <consortium name="Lawrence Berkeley National Laboratory"/>
            <person name="Steindorff A."/>
            <person name="Hensen N."/>
            <person name="Bonometti L."/>
            <person name="Westerberg I."/>
            <person name="Brannstrom I.O."/>
            <person name="Guillou S."/>
            <person name="Cros-Aarteil S."/>
            <person name="Calhoun S."/>
            <person name="Haridas S."/>
            <person name="Kuo A."/>
            <person name="Mondo S."/>
            <person name="Pangilinan J."/>
            <person name="Riley R."/>
            <person name="Labutti K."/>
            <person name="Andreopoulos B."/>
            <person name="Lipzen A."/>
            <person name="Chen C."/>
            <person name="Yanf M."/>
            <person name="Daum C."/>
            <person name="Ng V."/>
            <person name="Clum A."/>
            <person name="Ohm R."/>
            <person name="Martin F."/>
            <person name="Silar P."/>
            <person name="Natvig D."/>
            <person name="Lalanne C."/>
            <person name="Gautier V."/>
            <person name="Ament-Velasquez S.L."/>
            <person name="Kruys A."/>
            <person name="Hutchinson M.I."/>
            <person name="Powell A.J."/>
            <person name="Barry K."/>
            <person name="Miller A.N."/>
            <person name="Grigoriev I.V."/>
            <person name="Debuchy R."/>
            <person name="Gladieux P."/>
            <person name="Thoren M.H."/>
            <person name="Johannesson H."/>
        </authorList>
    </citation>
    <scope>NUCLEOTIDE SEQUENCE</scope>
    <source>
        <strain evidence="2">CBS 990.96</strain>
    </source>
</reference>
<comment type="caution">
    <text evidence="2">The sequence shown here is derived from an EMBL/GenBank/DDBJ whole genome shotgun (WGS) entry which is preliminary data.</text>
</comment>
<feature type="compositionally biased region" description="Low complexity" evidence="1">
    <location>
        <begin position="64"/>
        <end position="75"/>
    </location>
</feature>
<dbReference type="PANTHER" id="PTHR21192">
    <property type="entry name" value="NUCLEAR PROTEIN E3-3"/>
    <property type="match status" value="1"/>
</dbReference>
<evidence type="ECO:0000256" key="1">
    <source>
        <dbReference type="SAM" id="MobiDB-lite"/>
    </source>
</evidence>
<evidence type="ECO:0000313" key="2">
    <source>
        <dbReference type="EMBL" id="KAK4226089.1"/>
    </source>
</evidence>